<evidence type="ECO:0000256" key="1">
    <source>
        <dbReference type="ARBA" id="ARBA00000900"/>
    </source>
</evidence>
<dbReference type="Gene3D" id="3.30.40.10">
    <property type="entry name" value="Zinc/RING finger domain, C3HC4 (zinc finger)"/>
    <property type="match status" value="1"/>
</dbReference>
<gene>
    <name evidence="18" type="ORF">LSALG_LOCUS29453</name>
</gene>
<evidence type="ECO:0000256" key="15">
    <source>
        <dbReference type="SAM" id="Coils"/>
    </source>
</evidence>
<dbReference type="GO" id="GO:0005634">
    <property type="term" value="C:nucleus"/>
    <property type="evidence" value="ECO:0007669"/>
    <property type="project" value="UniProtKB-SubCell"/>
</dbReference>
<evidence type="ECO:0000256" key="14">
    <source>
        <dbReference type="RuleBase" id="RU365038"/>
    </source>
</evidence>
<dbReference type="GO" id="GO:0006325">
    <property type="term" value="P:chromatin organization"/>
    <property type="evidence" value="ECO:0007669"/>
    <property type="project" value="UniProtKB-KW"/>
</dbReference>
<evidence type="ECO:0000259" key="17">
    <source>
        <dbReference type="PROSITE" id="PS50089"/>
    </source>
</evidence>
<keyword evidence="7 13" id="KW-0863">Zinc-finger</keyword>
<evidence type="ECO:0000313" key="19">
    <source>
        <dbReference type="Proteomes" id="UP001177003"/>
    </source>
</evidence>
<dbReference type="PANTHER" id="PTHR23163:SF8">
    <property type="entry name" value="E3 UBIQUITIN-PROTEIN LIGASE BRE1-LIKE 2"/>
    <property type="match status" value="1"/>
</dbReference>
<dbReference type="EC" id="2.3.2.27" evidence="14"/>
<evidence type="ECO:0000256" key="13">
    <source>
        <dbReference type="PROSITE-ProRule" id="PRU00175"/>
    </source>
</evidence>
<evidence type="ECO:0000256" key="7">
    <source>
        <dbReference type="ARBA" id="ARBA00022771"/>
    </source>
</evidence>
<dbReference type="PROSITE" id="PS00518">
    <property type="entry name" value="ZF_RING_1"/>
    <property type="match status" value="1"/>
</dbReference>
<feature type="coiled-coil region" evidence="15">
    <location>
        <begin position="653"/>
        <end position="680"/>
    </location>
</feature>
<feature type="coiled-coil region" evidence="15">
    <location>
        <begin position="304"/>
        <end position="331"/>
    </location>
</feature>
<comment type="pathway">
    <text evidence="3 14">Protein modification; protein ubiquitination.</text>
</comment>
<evidence type="ECO:0000256" key="4">
    <source>
        <dbReference type="ARBA" id="ARBA00005555"/>
    </source>
</evidence>
<comment type="catalytic activity">
    <reaction evidence="1 14">
        <text>S-ubiquitinyl-[E2 ubiquitin-conjugating enzyme]-L-cysteine + [acceptor protein]-L-lysine = [E2 ubiquitin-conjugating enzyme]-L-cysteine + N(6)-ubiquitinyl-[acceptor protein]-L-lysine.</text>
        <dbReference type="EC" id="2.3.2.27"/>
    </reaction>
</comment>
<dbReference type="InterPro" id="IPR013956">
    <property type="entry name" value="E3_ubiquit_lig_Bre1"/>
</dbReference>
<evidence type="ECO:0000256" key="11">
    <source>
        <dbReference type="ARBA" id="ARBA00023054"/>
    </source>
</evidence>
<keyword evidence="5 14" id="KW-0808">Transferase</keyword>
<comment type="similarity">
    <text evidence="4 14">Belongs to the BRE1 family.</text>
</comment>
<feature type="compositionally biased region" description="Polar residues" evidence="16">
    <location>
        <begin position="41"/>
        <end position="54"/>
    </location>
</feature>
<dbReference type="GO" id="GO:0061630">
    <property type="term" value="F:ubiquitin protein ligase activity"/>
    <property type="evidence" value="ECO:0007669"/>
    <property type="project" value="UniProtKB-EC"/>
</dbReference>
<dbReference type="InterPro" id="IPR013083">
    <property type="entry name" value="Znf_RING/FYVE/PHD"/>
</dbReference>
<keyword evidence="11 14" id="KW-0175">Coiled coil</keyword>
<evidence type="ECO:0000313" key="18">
    <source>
        <dbReference type="EMBL" id="CAI9290250.1"/>
    </source>
</evidence>
<dbReference type="InterPro" id="IPR017907">
    <property type="entry name" value="Znf_RING_CS"/>
</dbReference>
<dbReference type="PROSITE" id="PS50089">
    <property type="entry name" value="ZF_RING_2"/>
    <property type="match status" value="1"/>
</dbReference>
<keyword evidence="10 14" id="KW-0156">Chromatin regulator</keyword>
<evidence type="ECO:0000256" key="5">
    <source>
        <dbReference type="ARBA" id="ARBA00022679"/>
    </source>
</evidence>
<evidence type="ECO:0000256" key="3">
    <source>
        <dbReference type="ARBA" id="ARBA00004906"/>
    </source>
</evidence>
<keyword evidence="19" id="KW-1185">Reference proteome</keyword>
<feature type="coiled-coil region" evidence="15">
    <location>
        <begin position="102"/>
        <end position="129"/>
    </location>
</feature>
<dbReference type="CDD" id="cd16499">
    <property type="entry name" value="RING-HC_Bre1-like"/>
    <property type="match status" value="1"/>
</dbReference>
<comment type="subcellular location">
    <subcellularLocation>
        <location evidence="2 14">Nucleus</location>
    </subcellularLocation>
</comment>
<protein>
    <recommendedName>
        <fullName evidence="14">E3 ubiquitin protein ligase</fullName>
        <ecNumber evidence="14">2.3.2.27</ecNumber>
    </recommendedName>
</protein>
<dbReference type="InterPro" id="IPR018957">
    <property type="entry name" value="Znf_C3HC4_RING-type"/>
</dbReference>
<dbReference type="EMBL" id="OX465082">
    <property type="protein sequence ID" value="CAI9290250.1"/>
    <property type="molecule type" value="Genomic_DNA"/>
</dbReference>
<dbReference type="GO" id="GO:0008270">
    <property type="term" value="F:zinc ion binding"/>
    <property type="evidence" value="ECO:0007669"/>
    <property type="project" value="UniProtKB-KW"/>
</dbReference>
<name>A0AA35ZCX4_LACSI</name>
<dbReference type="InterPro" id="IPR001841">
    <property type="entry name" value="Znf_RING"/>
</dbReference>
<reference evidence="18" key="1">
    <citation type="submission" date="2023-04" db="EMBL/GenBank/DDBJ databases">
        <authorList>
            <person name="Vijverberg K."/>
            <person name="Xiong W."/>
            <person name="Schranz E."/>
        </authorList>
    </citation>
    <scope>NUCLEOTIDE SEQUENCE</scope>
</reference>
<evidence type="ECO:0000256" key="2">
    <source>
        <dbReference type="ARBA" id="ARBA00004123"/>
    </source>
</evidence>
<dbReference type="SMART" id="SM00184">
    <property type="entry name" value="RING"/>
    <property type="match status" value="1"/>
</dbReference>
<feature type="region of interest" description="Disordered" evidence="16">
    <location>
        <begin position="41"/>
        <end position="93"/>
    </location>
</feature>
<evidence type="ECO:0000256" key="6">
    <source>
        <dbReference type="ARBA" id="ARBA00022723"/>
    </source>
</evidence>
<evidence type="ECO:0000256" key="8">
    <source>
        <dbReference type="ARBA" id="ARBA00022786"/>
    </source>
</evidence>
<dbReference type="GO" id="GO:0033503">
    <property type="term" value="C:HULC complex"/>
    <property type="evidence" value="ECO:0007669"/>
    <property type="project" value="TreeGrafter"/>
</dbReference>
<organism evidence="18 19">
    <name type="scientific">Lactuca saligna</name>
    <name type="common">Willowleaf lettuce</name>
    <dbReference type="NCBI Taxonomy" id="75948"/>
    <lineage>
        <taxon>Eukaryota</taxon>
        <taxon>Viridiplantae</taxon>
        <taxon>Streptophyta</taxon>
        <taxon>Embryophyta</taxon>
        <taxon>Tracheophyta</taxon>
        <taxon>Spermatophyta</taxon>
        <taxon>Magnoliopsida</taxon>
        <taxon>eudicotyledons</taxon>
        <taxon>Gunneridae</taxon>
        <taxon>Pentapetalae</taxon>
        <taxon>asterids</taxon>
        <taxon>campanulids</taxon>
        <taxon>Asterales</taxon>
        <taxon>Asteraceae</taxon>
        <taxon>Cichorioideae</taxon>
        <taxon>Cichorieae</taxon>
        <taxon>Lactucinae</taxon>
        <taxon>Lactuca</taxon>
    </lineage>
</organism>
<evidence type="ECO:0000256" key="16">
    <source>
        <dbReference type="SAM" id="MobiDB-lite"/>
    </source>
</evidence>
<evidence type="ECO:0000256" key="12">
    <source>
        <dbReference type="ARBA" id="ARBA00023242"/>
    </source>
</evidence>
<dbReference type="Pfam" id="PF00097">
    <property type="entry name" value="zf-C3HC4"/>
    <property type="match status" value="1"/>
</dbReference>
<evidence type="ECO:0000256" key="9">
    <source>
        <dbReference type="ARBA" id="ARBA00022833"/>
    </source>
</evidence>
<dbReference type="Proteomes" id="UP001177003">
    <property type="component" value="Chromosome 6"/>
</dbReference>
<feature type="coiled-coil region" evidence="15">
    <location>
        <begin position="540"/>
        <end position="588"/>
    </location>
</feature>
<proteinExistence type="inferred from homology"/>
<feature type="coiled-coil region" evidence="15">
    <location>
        <begin position="744"/>
        <end position="855"/>
    </location>
</feature>
<accession>A0AA35ZCX4</accession>
<feature type="coiled-coil region" evidence="15">
    <location>
        <begin position="468"/>
        <end position="509"/>
    </location>
</feature>
<keyword evidence="6 14" id="KW-0479">Metal-binding</keyword>
<evidence type="ECO:0000256" key="10">
    <source>
        <dbReference type="ARBA" id="ARBA00022853"/>
    </source>
</evidence>
<dbReference type="AlphaFoldDB" id="A0AA35ZCX4"/>
<keyword evidence="9 14" id="KW-0862">Zinc</keyword>
<feature type="domain" description="RING-type" evidence="17">
    <location>
        <begin position="884"/>
        <end position="922"/>
    </location>
</feature>
<dbReference type="SUPFAM" id="SSF57850">
    <property type="entry name" value="RING/U-box"/>
    <property type="match status" value="1"/>
</dbReference>
<sequence>MNAATTVADHRYERQKGFIAAAGRLGFSRDNTGQNLQFCQSTTVANPNPPFTNNKQRRRSDGVLADEPEKKRPHLNNSDMARHPNPSPENGTVDATVLQYQNQKLVQQLDVQKQELHDLEDKIKELRHEQTSYDDFLIKINQLWRQLDDDLILLGVRTGAGQSALEALQHADSSQGSIPSCPAEEIFLCRLLQLDSIEKNGSEERLIYIKEALALRHSSTLELMKLIEDTIQSLMCKIESIDQSFHEKSTTEDVIIQLNKIDELMKEEVKQLQIVIEALHLKHKEYAEMIQSYIHTHSVDQSEIKRVAGDLEDSMAELEESRRKLVNLKMQKDRIAIVQSPVPFAVNGSISPENTVDKTMGLRDLKDSIEEAKIVASDRLSELHEAQEDNIVLSKQLHDLQNELKDNKYIYTSRPYTLLNDQLPYWKSEVERFRVVIDSLQVDRFAVMRKEKELSLKTESVDALKNPIDNTDSTIEELEHKLQQYINENNELEIKMEEAVQDSERKDIKAEFEVMGSALSKEIGMMTSQLNRWKETGSEALKLQEEAQSLKALMEKKSREHKELVDSCSEQSSEIKNLQAHIERLEKENLESQIFLDMLGQRIYDNRDIMEIKESERRAHSQAEVLKNAFEEHGLELRIKSAKETEIACQQRLSITEAEIADLRAKLDDSDRDVLELEEAIKIKDGEAESYISEIETIGQAYEDMQTQNQHLLQQVMERDDYNIKVVSESVKMKQTHSALLSEKQTLDKQLQQMNSAFESLKSRIAHSEEQMNGCVTQALKSTEEDRHLAINLENSKWELSNADKELKCLKSLLSSSEKEYDQIRRKMEEIQEELDNERMDRKKLDEELVELNMKVTELTLGSGEAAIQKLQDEIKECKSILKCGVCFDRPKEVVIVKCYHLFCNPCIQRNLEIRHRKCPGCGMAFGQNDVRFVKI</sequence>
<dbReference type="GO" id="GO:0016567">
    <property type="term" value="P:protein ubiquitination"/>
    <property type="evidence" value="ECO:0007669"/>
    <property type="project" value="UniProtKB-UniRule"/>
</dbReference>
<keyword evidence="8 14" id="KW-0833">Ubl conjugation pathway</keyword>
<keyword evidence="12 14" id="KW-0539">Nucleus</keyword>
<dbReference type="PANTHER" id="PTHR23163">
    <property type="entry name" value="RING FINGER PROTEIN-RELATED"/>
    <property type="match status" value="1"/>
</dbReference>